<evidence type="ECO:0000259" key="1">
    <source>
        <dbReference type="PROSITE" id="PS50206"/>
    </source>
</evidence>
<dbReference type="Gene3D" id="3.40.250.10">
    <property type="entry name" value="Rhodanese-like domain"/>
    <property type="match status" value="1"/>
</dbReference>
<dbReference type="Pfam" id="PF00581">
    <property type="entry name" value="Rhodanese"/>
    <property type="match status" value="1"/>
</dbReference>
<proteinExistence type="predicted"/>
<sequence length="177" mass="20193">MCFGGGYLLNLSYTMFLRPTVIISTRNAAVKAKLQSQITQILPSKTITTRKPYSNKPNITMVDPERVLSYDDMLKVIHQPQKVIIDVRNPDEVSTTGKIPSSINIPLNNVHKALVTMSHEEFRKHYQREKPASTDELIFYCQSGRRSSEALDQALKLGFSKSKTYLGSWSEWSKKQR</sequence>
<dbReference type="PANTHER" id="PTHR44086:SF10">
    <property type="entry name" value="THIOSULFATE SULFURTRANSFERASE_RHODANESE-LIKE DOMAIN-CONTAINING PROTEIN 3"/>
    <property type="match status" value="1"/>
</dbReference>
<dbReference type="Proteomes" id="UP001154114">
    <property type="component" value="Chromosome 6"/>
</dbReference>
<accession>A0A9N8KV60</accession>
<reference evidence="2" key="1">
    <citation type="submission" date="2021-12" db="EMBL/GenBank/DDBJ databases">
        <authorList>
            <person name="King R."/>
        </authorList>
    </citation>
    <scope>NUCLEOTIDE SEQUENCE</scope>
</reference>
<evidence type="ECO:0000313" key="2">
    <source>
        <dbReference type="EMBL" id="CAD0197262.1"/>
    </source>
</evidence>
<protein>
    <recommendedName>
        <fullName evidence="1">Rhodanese domain-containing protein</fullName>
    </recommendedName>
</protein>
<dbReference type="EMBL" id="LR824009">
    <property type="protein sequence ID" value="CAD0197262.1"/>
    <property type="molecule type" value="Genomic_DNA"/>
</dbReference>
<dbReference type="InterPro" id="IPR036873">
    <property type="entry name" value="Rhodanese-like_dom_sf"/>
</dbReference>
<name>A0A9N8KV60_CHRIL</name>
<feature type="domain" description="Rhodanese" evidence="1">
    <location>
        <begin position="78"/>
        <end position="177"/>
    </location>
</feature>
<dbReference type="InterPro" id="IPR001763">
    <property type="entry name" value="Rhodanese-like_dom"/>
</dbReference>
<dbReference type="AlphaFoldDB" id="A0A9N8KV60"/>
<gene>
    <name evidence="2" type="ORF">CINC_LOCUS11546</name>
</gene>
<keyword evidence="3" id="KW-1185">Reference proteome</keyword>
<organism evidence="2 3">
    <name type="scientific">Chrysodeixis includens</name>
    <name type="common">Soybean looper</name>
    <name type="synonym">Pseudoplusia includens</name>
    <dbReference type="NCBI Taxonomy" id="689277"/>
    <lineage>
        <taxon>Eukaryota</taxon>
        <taxon>Metazoa</taxon>
        <taxon>Ecdysozoa</taxon>
        <taxon>Arthropoda</taxon>
        <taxon>Hexapoda</taxon>
        <taxon>Insecta</taxon>
        <taxon>Pterygota</taxon>
        <taxon>Neoptera</taxon>
        <taxon>Endopterygota</taxon>
        <taxon>Lepidoptera</taxon>
        <taxon>Glossata</taxon>
        <taxon>Ditrysia</taxon>
        <taxon>Noctuoidea</taxon>
        <taxon>Noctuidae</taxon>
        <taxon>Plusiinae</taxon>
        <taxon>Chrysodeixis</taxon>
    </lineage>
</organism>
<dbReference type="PROSITE" id="PS50206">
    <property type="entry name" value="RHODANESE_3"/>
    <property type="match status" value="1"/>
</dbReference>
<dbReference type="PANTHER" id="PTHR44086">
    <property type="entry name" value="THIOSULFATE SULFURTRANSFERASE RDL2, MITOCHONDRIAL-RELATED"/>
    <property type="match status" value="1"/>
</dbReference>
<dbReference type="SUPFAM" id="SSF52821">
    <property type="entry name" value="Rhodanese/Cell cycle control phosphatase"/>
    <property type="match status" value="1"/>
</dbReference>
<dbReference type="SMART" id="SM00450">
    <property type="entry name" value="RHOD"/>
    <property type="match status" value="1"/>
</dbReference>
<dbReference type="OrthoDB" id="566238at2759"/>
<evidence type="ECO:0000313" key="3">
    <source>
        <dbReference type="Proteomes" id="UP001154114"/>
    </source>
</evidence>